<feature type="binding site" evidence="5">
    <location>
        <position position="211"/>
    </location>
    <ligand>
        <name>Zn(2+)</name>
        <dbReference type="ChEBI" id="CHEBI:29105"/>
    </ligand>
</feature>
<keyword evidence="3 6" id="KW-1133">Transmembrane helix</keyword>
<feature type="transmembrane region" description="Helical" evidence="6">
    <location>
        <begin position="32"/>
        <end position="54"/>
    </location>
</feature>
<sequence length="238" mass="26179">MKVSIVAVIQQPQLVQRTRWVLDRGPRPKARGWYHCAAAVLAALSGAVLTTFAWMTLPWLPALGVTIYAVGLTQLFGVSAAYHCGPWRSERVVAWWRWADHSTIAVFIAATYTPMSLLTLSGPIATGLLAAVWCGALLSVVLSLLPHPRWLHVVVYLLLGWLVVPLIPQLWLHAGHVVVWLLFAGGVVYSLGAVLYALRWPGRNARWVGYHEHFHLATIIAGVLHLIAVWMVVVQGGA</sequence>
<comment type="caution">
    <text evidence="7">The sequence shown here is derived from an EMBL/GenBank/DDBJ whole genome shotgun (WGS) entry which is preliminary data.</text>
</comment>
<dbReference type="GO" id="GO:0046872">
    <property type="term" value="F:metal ion binding"/>
    <property type="evidence" value="ECO:0007669"/>
    <property type="project" value="UniProtKB-KW"/>
</dbReference>
<evidence type="ECO:0000256" key="6">
    <source>
        <dbReference type="SAM" id="Phobius"/>
    </source>
</evidence>
<dbReference type="InterPro" id="IPR004254">
    <property type="entry name" value="AdipoR/HlyIII-related"/>
</dbReference>
<evidence type="ECO:0000256" key="4">
    <source>
        <dbReference type="ARBA" id="ARBA00023136"/>
    </source>
</evidence>
<feature type="transmembrane region" description="Helical" evidence="6">
    <location>
        <begin position="124"/>
        <end position="146"/>
    </location>
</feature>
<proteinExistence type="predicted"/>
<evidence type="ECO:0000313" key="7">
    <source>
        <dbReference type="EMBL" id="TWT25477.1"/>
    </source>
</evidence>
<dbReference type="EMBL" id="VOHM01000012">
    <property type="protein sequence ID" value="TWT25477.1"/>
    <property type="molecule type" value="Genomic_DNA"/>
</dbReference>
<keyword evidence="2 6" id="KW-0812">Transmembrane</keyword>
<feature type="transmembrane region" description="Helical" evidence="6">
    <location>
        <begin position="94"/>
        <end position="112"/>
    </location>
</feature>
<feature type="transmembrane region" description="Helical" evidence="6">
    <location>
        <begin position="60"/>
        <end position="82"/>
    </location>
</feature>
<reference evidence="7 8" key="1">
    <citation type="submission" date="2019-08" db="EMBL/GenBank/DDBJ databases">
        <authorList>
            <person name="Lei W."/>
        </authorList>
    </citation>
    <scope>NUCLEOTIDE SEQUENCE [LARGE SCALE GENOMIC DNA]</scope>
    <source>
        <strain evidence="7 8">CCUG 58627</strain>
    </source>
</reference>
<keyword evidence="4 6" id="KW-0472">Membrane</keyword>
<feature type="binding site" evidence="5">
    <location>
        <position position="83"/>
    </location>
    <ligand>
        <name>Zn(2+)</name>
        <dbReference type="ChEBI" id="CHEBI:29105"/>
    </ligand>
</feature>
<keyword evidence="5" id="KW-0862">Zinc</keyword>
<feature type="transmembrane region" description="Helical" evidence="6">
    <location>
        <begin position="177"/>
        <end position="198"/>
    </location>
</feature>
<comment type="subcellular location">
    <subcellularLocation>
        <location evidence="1">Membrane</location>
        <topology evidence="1">Multi-pass membrane protein</topology>
    </subcellularLocation>
</comment>
<dbReference type="Proteomes" id="UP000320791">
    <property type="component" value="Unassembled WGS sequence"/>
</dbReference>
<dbReference type="AlphaFoldDB" id="A0A5C5UI18"/>
<accession>A0A5C5UI18</accession>
<dbReference type="GO" id="GO:0016020">
    <property type="term" value="C:membrane"/>
    <property type="evidence" value="ECO:0007669"/>
    <property type="project" value="UniProtKB-SubCell"/>
</dbReference>
<organism evidence="7 8">
    <name type="scientific">Corynebacterium canis</name>
    <dbReference type="NCBI Taxonomy" id="679663"/>
    <lineage>
        <taxon>Bacteria</taxon>
        <taxon>Bacillati</taxon>
        <taxon>Actinomycetota</taxon>
        <taxon>Actinomycetes</taxon>
        <taxon>Mycobacteriales</taxon>
        <taxon>Corynebacteriaceae</taxon>
        <taxon>Corynebacterium</taxon>
    </lineage>
</organism>
<protein>
    <submittedName>
        <fullName evidence="7">Hemolysin III family protein</fullName>
    </submittedName>
</protein>
<dbReference type="PANTHER" id="PTHR20855">
    <property type="entry name" value="ADIPOR/PROGESTIN RECEPTOR-RELATED"/>
    <property type="match status" value="1"/>
</dbReference>
<evidence type="ECO:0000256" key="2">
    <source>
        <dbReference type="ARBA" id="ARBA00022692"/>
    </source>
</evidence>
<evidence type="ECO:0000256" key="1">
    <source>
        <dbReference type="ARBA" id="ARBA00004141"/>
    </source>
</evidence>
<keyword evidence="5" id="KW-0479">Metal-binding</keyword>
<evidence type="ECO:0000256" key="5">
    <source>
        <dbReference type="PIRSR" id="PIRSR604254-1"/>
    </source>
</evidence>
<dbReference type="Pfam" id="PF03006">
    <property type="entry name" value="HlyIII"/>
    <property type="match status" value="1"/>
</dbReference>
<dbReference type="PANTHER" id="PTHR20855:SF3">
    <property type="entry name" value="LD03007P"/>
    <property type="match status" value="1"/>
</dbReference>
<evidence type="ECO:0000256" key="3">
    <source>
        <dbReference type="ARBA" id="ARBA00022989"/>
    </source>
</evidence>
<evidence type="ECO:0000313" key="8">
    <source>
        <dbReference type="Proteomes" id="UP000320791"/>
    </source>
</evidence>
<dbReference type="OrthoDB" id="9813689at2"/>
<gene>
    <name evidence="7" type="ORF">FRX94_06620</name>
</gene>
<feature type="transmembrane region" description="Helical" evidence="6">
    <location>
        <begin position="214"/>
        <end position="233"/>
    </location>
</feature>
<feature type="transmembrane region" description="Helical" evidence="6">
    <location>
        <begin position="153"/>
        <end position="171"/>
    </location>
</feature>
<feature type="binding site" evidence="5">
    <location>
        <position position="215"/>
    </location>
    <ligand>
        <name>Zn(2+)</name>
        <dbReference type="ChEBI" id="CHEBI:29105"/>
    </ligand>
</feature>
<keyword evidence="8" id="KW-1185">Reference proteome</keyword>
<name>A0A5C5UI18_9CORY</name>